<proteinExistence type="predicted"/>
<keyword evidence="4" id="KW-1185">Reference proteome</keyword>
<evidence type="ECO:0000256" key="1">
    <source>
        <dbReference type="SAM" id="MobiDB-lite"/>
    </source>
</evidence>
<sequence>MNARILRKWGLQKFVMSSQWIAVLTILVVIFVDKCATIDNNRRIEYPNMRPFRRKPPSLSLLPSFSESSVAAAAVPSVPKFHSQNIHNDNLKSFETSLTSSANIDVRNAFLNIPPTYIHNNIKNNNFKNLNSQLHLHPLITKLTPVNDINLNYKEPDDSSYRYRRNSMRSSQASSSYQHHQQQQQQQRRINNHQHQPHRRQLHFKSRPPKRRNRRRYCSARDPEQNGSGECDIYRESLKPRGLVRENELEIGRLYYLFVEQIDLANFTILGQPIRKTKHTKEKLERGINSTY</sequence>
<evidence type="ECO:0000259" key="2">
    <source>
        <dbReference type="Pfam" id="PF24700"/>
    </source>
</evidence>
<evidence type="ECO:0000313" key="3">
    <source>
        <dbReference type="EnsemblMetazoa" id="MESCA005915-PA"/>
    </source>
</evidence>
<dbReference type="AlphaFoldDB" id="T1GQK6"/>
<accession>T1GQK6</accession>
<dbReference type="EMBL" id="CAQQ02047089">
    <property type="status" value="NOT_ANNOTATED_CDS"/>
    <property type="molecule type" value="Genomic_DNA"/>
</dbReference>
<dbReference type="InterPro" id="IPR057777">
    <property type="entry name" value="Beta-barrel_vein"/>
</dbReference>
<feature type="compositionally biased region" description="Low complexity" evidence="1">
    <location>
        <begin position="168"/>
        <end position="189"/>
    </location>
</feature>
<dbReference type="STRING" id="36166.T1GQK6"/>
<name>T1GQK6_MEGSC</name>
<organism evidence="3 4">
    <name type="scientific">Megaselia scalaris</name>
    <name type="common">Humpbacked fly</name>
    <name type="synonym">Phora scalaris</name>
    <dbReference type="NCBI Taxonomy" id="36166"/>
    <lineage>
        <taxon>Eukaryota</taxon>
        <taxon>Metazoa</taxon>
        <taxon>Ecdysozoa</taxon>
        <taxon>Arthropoda</taxon>
        <taxon>Hexapoda</taxon>
        <taxon>Insecta</taxon>
        <taxon>Pterygota</taxon>
        <taxon>Neoptera</taxon>
        <taxon>Endopterygota</taxon>
        <taxon>Diptera</taxon>
        <taxon>Brachycera</taxon>
        <taxon>Muscomorpha</taxon>
        <taxon>Platypezoidea</taxon>
        <taxon>Phoridae</taxon>
        <taxon>Megaseliini</taxon>
        <taxon>Megaselia</taxon>
    </lineage>
</organism>
<feature type="compositionally biased region" description="Basic residues" evidence="1">
    <location>
        <begin position="190"/>
        <end position="218"/>
    </location>
</feature>
<dbReference type="EnsemblMetazoa" id="MESCA005915-RA">
    <property type="protein sequence ID" value="MESCA005915-PA"/>
    <property type="gene ID" value="MESCA005915"/>
</dbReference>
<feature type="domain" description="Vein beta-barrel" evidence="2">
    <location>
        <begin position="224"/>
        <end position="280"/>
    </location>
</feature>
<reference evidence="4" key="1">
    <citation type="submission" date="2013-02" db="EMBL/GenBank/DDBJ databases">
        <authorList>
            <person name="Hughes D."/>
        </authorList>
    </citation>
    <scope>NUCLEOTIDE SEQUENCE</scope>
    <source>
        <strain>Durham</strain>
        <strain evidence="4">NC isolate 2 -- Noor lab</strain>
    </source>
</reference>
<evidence type="ECO:0000313" key="4">
    <source>
        <dbReference type="Proteomes" id="UP000015102"/>
    </source>
</evidence>
<dbReference type="HOGENOM" id="CLU_954998_0_0_1"/>
<reference evidence="3" key="2">
    <citation type="submission" date="2015-06" db="UniProtKB">
        <authorList>
            <consortium name="EnsemblMetazoa"/>
        </authorList>
    </citation>
    <scope>IDENTIFICATION</scope>
</reference>
<feature type="region of interest" description="Disordered" evidence="1">
    <location>
        <begin position="149"/>
        <end position="232"/>
    </location>
</feature>
<protein>
    <recommendedName>
        <fullName evidence="2">Vein beta-barrel domain-containing protein</fullName>
    </recommendedName>
</protein>
<dbReference type="Pfam" id="PF24700">
    <property type="entry name" value="Vein_beta-barrel"/>
    <property type="match status" value="1"/>
</dbReference>
<dbReference type="EMBL" id="CAQQ02047088">
    <property type="status" value="NOT_ANNOTATED_CDS"/>
    <property type="molecule type" value="Genomic_DNA"/>
</dbReference>
<dbReference type="Proteomes" id="UP000015102">
    <property type="component" value="Unassembled WGS sequence"/>
</dbReference>